<dbReference type="InterPro" id="IPR039859">
    <property type="entry name" value="PFA4/ZDH16/20/ERF2-like"/>
</dbReference>
<comment type="catalytic activity">
    <reaction evidence="9 10">
        <text>L-cysteinyl-[protein] + hexadecanoyl-CoA = S-hexadecanoyl-L-cysteinyl-[protein] + CoA</text>
        <dbReference type="Rhea" id="RHEA:36683"/>
        <dbReference type="Rhea" id="RHEA-COMP:10131"/>
        <dbReference type="Rhea" id="RHEA-COMP:11032"/>
        <dbReference type="ChEBI" id="CHEBI:29950"/>
        <dbReference type="ChEBI" id="CHEBI:57287"/>
        <dbReference type="ChEBI" id="CHEBI:57379"/>
        <dbReference type="ChEBI" id="CHEBI:74151"/>
        <dbReference type="EC" id="2.3.1.225"/>
    </reaction>
</comment>
<reference evidence="12" key="1">
    <citation type="submission" date="2021-09" db="EMBL/GenBank/DDBJ databases">
        <authorList>
            <consortium name="AG Swart"/>
            <person name="Singh M."/>
            <person name="Singh A."/>
            <person name="Seah K."/>
            <person name="Emmerich C."/>
        </authorList>
    </citation>
    <scope>NUCLEOTIDE SEQUENCE</scope>
    <source>
        <strain evidence="12">ATCC30299</strain>
    </source>
</reference>
<evidence type="ECO:0000256" key="2">
    <source>
        <dbReference type="ARBA" id="ARBA00022679"/>
    </source>
</evidence>
<evidence type="ECO:0000256" key="8">
    <source>
        <dbReference type="ARBA" id="ARBA00023315"/>
    </source>
</evidence>
<dbReference type="GO" id="GO:0005783">
    <property type="term" value="C:endoplasmic reticulum"/>
    <property type="evidence" value="ECO:0007669"/>
    <property type="project" value="TreeGrafter"/>
</dbReference>
<keyword evidence="13" id="KW-1185">Reference proteome</keyword>
<feature type="transmembrane region" description="Helical" evidence="10">
    <location>
        <begin position="231"/>
        <end position="255"/>
    </location>
</feature>
<protein>
    <recommendedName>
        <fullName evidence="10">Palmitoyltransferase</fullName>
        <ecNumber evidence="10">2.3.1.225</ecNumber>
    </recommendedName>
</protein>
<evidence type="ECO:0000256" key="1">
    <source>
        <dbReference type="ARBA" id="ARBA00004127"/>
    </source>
</evidence>
<evidence type="ECO:0000256" key="9">
    <source>
        <dbReference type="ARBA" id="ARBA00048048"/>
    </source>
</evidence>
<keyword evidence="4 10" id="KW-1133">Transmembrane helix</keyword>
<dbReference type="InterPro" id="IPR001594">
    <property type="entry name" value="Palmitoyltrfase_DHHC"/>
</dbReference>
<keyword evidence="7" id="KW-0449">Lipoprotein</keyword>
<dbReference type="Proteomes" id="UP001162131">
    <property type="component" value="Unassembled WGS sequence"/>
</dbReference>
<dbReference type="EMBL" id="CAJZBQ010000054">
    <property type="protein sequence ID" value="CAG9332471.1"/>
    <property type="molecule type" value="Genomic_DNA"/>
</dbReference>
<dbReference type="GO" id="GO:0019706">
    <property type="term" value="F:protein-cysteine S-palmitoyltransferase activity"/>
    <property type="evidence" value="ECO:0007669"/>
    <property type="project" value="UniProtKB-EC"/>
</dbReference>
<comment type="similarity">
    <text evidence="10">Belongs to the DHHC palmitoyltransferase family.</text>
</comment>
<evidence type="ECO:0000259" key="11">
    <source>
        <dbReference type="Pfam" id="PF01529"/>
    </source>
</evidence>
<evidence type="ECO:0000256" key="4">
    <source>
        <dbReference type="ARBA" id="ARBA00022989"/>
    </source>
</evidence>
<comment type="domain">
    <text evidence="10">The DHHC domain is required for palmitoyltransferase activity.</text>
</comment>
<sequence>MDDLVQRSYLSWPGNNKFFCDGKLMTGPDVHRAIITFFLILVPGILFLAVPGKYFAEDYLFVPIYSALLLLLSLTLQVITSTTNPGFLPRQEPPFAVGPRGAPTLSFAMQQDPTKLSAIDKGFFEYQVGGRLIKMKYCRTCLILRPPRSSHCGDCDVCVEKFDHHCPWVGNCIGKRNYKFFMGFLYSTSSLVIFNLVFSIYHLVVVSDKAKDDGGMQAFQNALQKAGPTMFILLVALVMMWFVLGLTIFHTYLLFTGQTTNEIIKKSWKKSMNPYTKRSIFKNIFSVICAKTFPMRFRARAFSPLSFQKYFVCPSIEATRISEKFSEEDGKPEKYCDNNKTGGLVSPCDGISNNEPISGRFTFHDDKILINFK</sequence>
<keyword evidence="6" id="KW-0564">Palmitate</keyword>
<feature type="domain" description="Palmitoyltransferase DHHC" evidence="11">
    <location>
        <begin position="135"/>
        <end position="266"/>
    </location>
</feature>
<dbReference type="AlphaFoldDB" id="A0AAU9K502"/>
<dbReference type="PROSITE" id="PS50216">
    <property type="entry name" value="DHHC"/>
    <property type="match status" value="1"/>
</dbReference>
<comment type="subcellular location">
    <subcellularLocation>
        <location evidence="1">Endomembrane system</location>
        <topology evidence="1">Multi-pass membrane protein</topology>
    </subcellularLocation>
</comment>
<name>A0AAU9K502_9CILI</name>
<dbReference type="PANTHER" id="PTHR22883:SF43">
    <property type="entry name" value="PALMITOYLTRANSFERASE APP"/>
    <property type="match status" value="1"/>
</dbReference>
<evidence type="ECO:0000256" key="5">
    <source>
        <dbReference type="ARBA" id="ARBA00023136"/>
    </source>
</evidence>
<feature type="transmembrane region" description="Helical" evidence="10">
    <location>
        <begin position="184"/>
        <end position="204"/>
    </location>
</feature>
<dbReference type="GO" id="GO:0006612">
    <property type="term" value="P:protein targeting to membrane"/>
    <property type="evidence" value="ECO:0007669"/>
    <property type="project" value="TreeGrafter"/>
</dbReference>
<gene>
    <name evidence="12" type="ORF">BSTOLATCC_MIC55917</name>
</gene>
<keyword evidence="3 10" id="KW-0812">Transmembrane</keyword>
<dbReference type="EC" id="2.3.1.225" evidence="10"/>
<accession>A0AAU9K502</accession>
<evidence type="ECO:0000313" key="13">
    <source>
        <dbReference type="Proteomes" id="UP001162131"/>
    </source>
</evidence>
<evidence type="ECO:0000256" key="7">
    <source>
        <dbReference type="ARBA" id="ARBA00023288"/>
    </source>
</evidence>
<dbReference type="PANTHER" id="PTHR22883">
    <property type="entry name" value="ZINC FINGER DHHC DOMAIN CONTAINING PROTEIN"/>
    <property type="match status" value="1"/>
</dbReference>
<evidence type="ECO:0000256" key="3">
    <source>
        <dbReference type="ARBA" id="ARBA00022692"/>
    </source>
</evidence>
<dbReference type="Pfam" id="PF01529">
    <property type="entry name" value="DHHC"/>
    <property type="match status" value="1"/>
</dbReference>
<evidence type="ECO:0000256" key="6">
    <source>
        <dbReference type="ARBA" id="ARBA00023139"/>
    </source>
</evidence>
<proteinExistence type="inferred from homology"/>
<evidence type="ECO:0000313" key="12">
    <source>
        <dbReference type="EMBL" id="CAG9332471.1"/>
    </source>
</evidence>
<keyword evidence="8 10" id="KW-0012">Acyltransferase</keyword>
<keyword evidence="5 10" id="KW-0472">Membrane</keyword>
<evidence type="ECO:0000256" key="10">
    <source>
        <dbReference type="RuleBase" id="RU079119"/>
    </source>
</evidence>
<keyword evidence="2 10" id="KW-0808">Transferase</keyword>
<feature type="transmembrane region" description="Helical" evidence="10">
    <location>
        <begin position="60"/>
        <end position="80"/>
    </location>
</feature>
<dbReference type="GO" id="GO:0005794">
    <property type="term" value="C:Golgi apparatus"/>
    <property type="evidence" value="ECO:0007669"/>
    <property type="project" value="TreeGrafter"/>
</dbReference>
<organism evidence="12 13">
    <name type="scientific">Blepharisma stoltei</name>
    <dbReference type="NCBI Taxonomy" id="1481888"/>
    <lineage>
        <taxon>Eukaryota</taxon>
        <taxon>Sar</taxon>
        <taxon>Alveolata</taxon>
        <taxon>Ciliophora</taxon>
        <taxon>Postciliodesmatophora</taxon>
        <taxon>Heterotrichea</taxon>
        <taxon>Heterotrichida</taxon>
        <taxon>Blepharismidae</taxon>
        <taxon>Blepharisma</taxon>
    </lineage>
</organism>
<feature type="transmembrane region" description="Helical" evidence="10">
    <location>
        <begin position="33"/>
        <end position="54"/>
    </location>
</feature>
<comment type="caution">
    <text evidence="12">The sequence shown here is derived from an EMBL/GenBank/DDBJ whole genome shotgun (WGS) entry which is preliminary data.</text>
</comment>